<keyword evidence="4 7" id="KW-0812">Transmembrane</keyword>
<feature type="transmembrane region" description="Helical" evidence="7">
    <location>
        <begin position="75"/>
        <end position="100"/>
    </location>
</feature>
<comment type="similarity">
    <text evidence="2">Belongs to the DoxX family.</text>
</comment>
<name>A0ABP6RFV7_9MICC</name>
<organism evidence="8 9">
    <name type="scientific">Nesterenkonia halobia</name>
    <dbReference type="NCBI Taxonomy" id="37922"/>
    <lineage>
        <taxon>Bacteria</taxon>
        <taxon>Bacillati</taxon>
        <taxon>Actinomycetota</taxon>
        <taxon>Actinomycetes</taxon>
        <taxon>Micrococcales</taxon>
        <taxon>Micrococcaceae</taxon>
        <taxon>Nesterenkonia</taxon>
    </lineage>
</organism>
<evidence type="ECO:0000256" key="4">
    <source>
        <dbReference type="ARBA" id="ARBA00022692"/>
    </source>
</evidence>
<dbReference type="EMBL" id="BAAAYG010000005">
    <property type="protein sequence ID" value="GAA3284445.1"/>
    <property type="molecule type" value="Genomic_DNA"/>
</dbReference>
<evidence type="ECO:0000256" key="3">
    <source>
        <dbReference type="ARBA" id="ARBA00022475"/>
    </source>
</evidence>
<dbReference type="InterPro" id="IPR032808">
    <property type="entry name" value="DoxX"/>
</dbReference>
<evidence type="ECO:0000256" key="6">
    <source>
        <dbReference type="ARBA" id="ARBA00023136"/>
    </source>
</evidence>
<evidence type="ECO:0000256" key="5">
    <source>
        <dbReference type="ARBA" id="ARBA00022989"/>
    </source>
</evidence>
<comment type="caution">
    <text evidence="8">The sequence shown here is derived from an EMBL/GenBank/DDBJ whole genome shotgun (WGS) entry which is preliminary data.</text>
</comment>
<evidence type="ECO:0000256" key="7">
    <source>
        <dbReference type="SAM" id="Phobius"/>
    </source>
</evidence>
<reference evidence="9" key="1">
    <citation type="journal article" date="2019" name="Int. J. Syst. Evol. Microbiol.">
        <title>The Global Catalogue of Microorganisms (GCM) 10K type strain sequencing project: providing services to taxonomists for standard genome sequencing and annotation.</title>
        <authorList>
            <consortium name="The Broad Institute Genomics Platform"/>
            <consortium name="The Broad Institute Genome Sequencing Center for Infectious Disease"/>
            <person name="Wu L."/>
            <person name="Ma J."/>
        </authorList>
    </citation>
    <scope>NUCLEOTIDE SEQUENCE [LARGE SCALE GENOMIC DNA]</scope>
    <source>
        <strain evidence="9">JCM 11483</strain>
    </source>
</reference>
<accession>A0ABP6RFV7</accession>
<dbReference type="PANTHER" id="PTHR33452:SF1">
    <property type="entry name" value="INNER MEMBRANE PROTEIN YPHA-RELATED"/>
    <property type="match status" value="1"/>
</dbReference>
<dbReference type="PANTHER" id="PTHR33452">
    <property type="entry name" value="OXIDOREDUCTASE CATD-RELATED"/>
    <property type="match status" value="1"/>
</dbReference>
<keyword evidence="5 7" id="KW-1133">Transmembrane helix</keyword>
<evidence type="ECO:0000313" key="9">
    <source>
        <dbReference type="Proteomes" id="UP001501736"/>
    </source>
</evidence>
<feature type="transmembrane region" description="Helical" evidence="7">
    <location>
        <begin position="50"/>
        <end position="68"/>
    </location>
</feature>
<keyword evidence="6 7" id="KW-0472">Membrane</keyword>
<dbReference type="Proteomes" id="UP001501736">
    <property type="component" value="Unassembled WGS sequence"/>
</dbReference>
<protein>
    <submittedName>
        <fullName evidence="8">DoxX family protein</fullName>
    </submittedName>
</protein>
<comment type="subcellular location">
    <subcellularLocation>
        <location evidence="1">Cell membrane</location>
        <topology evidence="1">Multi-pass membrane protein</topology>
    </subcellularLocation>
</comment>
<evidence type="ECO:0000313" key="8">
    <source>
        <dbReference type="EMBL" id="GAA3284445.1"/>
    </source>
</evidence>
<keyword evidence="9" id="KW-1185">Reference proteome</keyword>
<proteinExistence type="inferred from homology"/>
<feature type="transmembrane region" description="Helical" evidence="7">
    <location>
        <begin position="112"/>
        <end position="132"/>
    </location>
</feature>
<dbReference type="InterPro" id="IPR051907">
    <property type="entry name" value="DoxX-like_oxidoreductase"/>
</dbReference>
<evidence type="ECO:0000256" key="2">
    <source>
        <dbReference type="ARBA" id="ARBA00006679"/>
    </source>
</evidence>
<feature type="transmembrane region" description="Helical" evidence="7">
    <location>
        <begin position="20"/>
        <end position="38"/>
    </location>
</feature>
<gene>
    <name evidence="8" type="ORF">GCM10020260_14980</name>
</gene>
<sequence>MRLLVNPSSVSPKLADLGLLIARVVLGVVLIAHGWQKFNEWTVAGTAESFAGMGVPLASATAAVATWVELIGGAMLVVGLLTPLAALCAAVVMLGAAVFVHLPNGLFVDQGGAELVLALFAGLVLLVVRGGGRASLDAALSRGSVRQPVAAG</sequence>
<evidence type="ECO:0000256" key="1">
    <source>
        <dbReference type="ARBA" id="ARBA00004651"/>
    </source>
</evidence>
<dbReference type="Pfam" id="PF07681">
    <property type="entry name" value="DoxX"/>
    <property type="match status" value="1"/>
</dbReference>
<keyword evidence="3" id="KW-1003">Cell membrane</keyword>